<evidence type="ECO:0000313" key="8">
    <source>
        <dbReference type="Proteomes" id="UP001348817"/>
    </source>
</evidence>
<protein>
    <recommendedName>
        <fullName evidence="9">Cytochrome C oxidase subunit IV</fullName>
    </recommendedName>
</protein>
<dbReference type="AlphaFoldDB" id="A0AAU9CJW8"/>
<dbReference type="InterPro" id="IPR005171">
    <property type="entry name" value="Cyt_c_oxidase_su4_prok"/>
</dbReference>
<evidence type="ECO:0000313" key="7">
    <source>
        <dbReference type="EMBL" id="BDD10453.1"/>
    </source>
</evidence>
<organism evidence="7 8">
    <name type="scientific">Fulvitalea axinellae</name>
    <dbReference type="NCBI Taxonomy" id="1182444"/>
    <lineage>
        <taxon>Bacteria</taxon>
        <taxon>Pseudomonadati</taxon>
        <taxon>Bacteroidota</taxon>
        <taxon>Cytophagia</taxon>
        <taxon>Cytophagales</taxon>
        <taxon>Persicobacteraceae</taxon>
        <taxon>Fulvitalea</taxon>
    </lineage>
</organism>
<name>A0AAU9CJW8_9BACT</name>
<dbReference type="GO" id="GO:0005886">
    <property type="term" value="C:plasma membrane"/>
    <property type="evidence" value="ECO:0007669"/>
    <property type="project" value="UniProtKB-SubCell"/>
</dbReference>
<dbReference type="RefSeq" id="WP_338392009.1">
    <property type="nucleotide sequence ID" value="NZ_AP025314.1"/>
</dbReference>
<accession>A0AAU9CJW8</accession>
<keyword evidence="5 6" id="KW-0472">Membrane</keyword>
<feature type="transmembrane region" description="Helical" evidence="6">
    <location>
        <begin position="79"/>
        <end position="98"/>
    </location>
</feature>
<evidence type="ECO:0008006" key="9">
    <source>
        <dbReference type="Google" id="ProtNLM"/>
    </source>
</evidence>
<keyword evidence="8" id="KW-1185">Reference proteome</keyword>
<dbReference type="EMBL" id="AP025314">
    <property type="protein sequence ID" value="BDD10453.1"/>
    <property type="molecule type" value="Genomic_DNA"/>
</dbReference>
<keyword evidence="3 6" id="KW-0812">Transmembrane</keyword>
<evidence type="ECO:0000256" key="3">
    <source>
        <dbReference type="ARBA" id="ARBA00022692"/>
    </source>
</evidence>
<proteinExistence type="predicted"/>
<evidence type="ECO:0000256" key="5">
    <source>
        <dbReference type="ARBA" id="ARBA00023136"/>
    </source>
</evidence>
<evidence type="ECO:0000256" key="1">
    <source>
        <dbReference type="ARBA" id="ARBA00004651"/>
    </source>
</evidence>
<dbReference type="Proteomes" id="UP001348817">
    <property type="component" value="Chromosome"/>
</dbReference>
<keyword evidence="2" id="KW-1003">Cell membrane</keyword>
<feature type="transmembrane region" description="Helical" evidence="6">
    <location>
        <begin position="23"/>
        <end position="42"/>
    </location>
</feature>
<evidence type="ECO:0000256" key="2">
    <source>
        <dbReference type="ARBA" id="ARBA00022475"/>
    </source>
</evidence>
<gene>
    <name evidence="7" type="ORF">FUAX_28850</name>
</gene>
<keyword evidence="4 6" id="KW-1133">Transmembrane helix</keyword>
<comment type="subcellular location">
    <subcellularLocation>
        <location evidence="1">Cell membrane</location>
        <topology evidence="1">Multi-pass membrane protein</topology>
    </subcellularLocation>
</comment>
<dbReference type="KEGG" id="fax:FUAX_28850"/>
<sequence length="110" mass="12311">MESHETTPAVEVKPANPAKIRKIWTIAGIIGAITAIEFVFAYSMPKGVLLYTIFICLTFIKAGYIVMEFMHLKDEHKSLFWSIVLPCVFLVWLVIALLNEGGAILEVLSK</sequence>
<feature type="transmembrane region" description="Helical" evidence="6">
    <location>
        <begin position="48"/>
        <end position="67"/>
    </location>
</feature>
<dbReference type="Pfam" id="PF03626">
    <property type="entry name" value="COX4_pro"/>
    <property type="match status" value="1"/>
</dbReference>
<evidence type="ECO:0000256" key="6">
    <source>
        <dbReference type="SAM" id="Phobius"/>
    </source>
</evidence>
<reference evidence="7 8" key="1">
    <citation type="submission" date="2021-12" db="EMBL/GenBank/DDBJ databases">
        <title>Genome sequencing of bacteria with rrn-lacking chromosome and rrn-plasmid.</title>
        <authorList>
            <person name="Anda M."/>
            <person name="Iwasaki W."/>
        </authorList>
    </citation>
    <scope>NUCLEOTIDE SEQUENCE [LARGE SCALE GENOMIC DNA]</scope>
    <source>
        <strain evidence="7 8">DSM 100852</strain>
    </source>
</reference>
<evidence type="ECO:0000256" key="4">
    <source>
        <dbReference type="ARBA" id="ARBA00022989"/>
    </source>
</evidence>